<accession>A0A059CV70</accession>
<dbReference type="AlphaFoldDB" id="A0A059CV70"/>
<proteinExistence type="predicted"/>
<sequence length="87" mass="10382">MATKNRTKYQFKKEKQSETFSNNFIIKELRETTKRLQFCQIDQSVLFFPLNFTSSRKVHENIARSCPSIREIKLTIVKLCPIFHIEN</sequence>
<evidence type="ECO:0000313" key="1">
    <source>
        <dbReference type="EMBL" id="KCW82114.1"/>
    </source>
</evidence>
<reference evidence="1" key="1">
    <citation type="submission" date="2013-07" db="EMBL/GenBank/DDBJ databases">
        <title>The genome of Eucalyptus grandis.</title>
        <authorList>
            <person name="Schmutz J."/>
            <person name="Hayes R."/>
            <person name="Myburg A."/>
            <person name="Tuskan G."/>
            <person name="Grattapaglia D."/>
            <person name="Rokhsar D.S."/>
        </authorList>
    </citation>
    <scope>NUCLEOTIDE SEQUENCE</scope>
    <source>
        <tissue evidence="1">Leaf extractions</tissue>
    </source>
</reference>
<organism evidence="1">
    <name type="scientific">Eucalyptus grandis</name>
    <name type="common">Flooded gum</name>
    <dbReference type="NCBI Taxonomy" id="71139"/>
    <lineage>
        <taxon>Eukaryota</taxon>
        <taxon>Viridiplantae</taxon>
        <taxon>Streptophyta</taxon>
        <taxon>Embryophyta</taxon>
        <taxon>Tracheophyta</taxon>
        <taxon>Spermatophyta</taxon>
        <taxon>Magnoliopsida</taxon>
        <taxon>eudicotyledons</taxon>
        <taxon>Gunneridae</taxon>
        <taxon>Pentapetalae</taxon>
        <taxon>rosids</taxon>
        <taxon>malvids</taxon>
        <taxon>Myrtales</taxon>
        <taxon>Myrtaceae</taxon>
        <taxon>Myrtoideae</taxon>
        <taxon>Eucalypteae</taxon>
        <taxon>Eucalyptus</taxon>
    </lineage>
</organism>
<dbReference type="InParanoid" id="A0A059CV70"/>
<dbReference type="Gramene" id="KCW82114">
    <property type="protein sequence ID" value="KCW82114"/>
    <property type="gene ID" value="EUGRSUZ_C03490"/>
</dbReference>
<name>A0A059CV70_EUCGR</name>
<dbReference type="EMBL" id="KK198755">
    <property type="protein sequence ID" value="KCW82114.1"/>
    <property type="molecule type" value="Genomic_DNA"/>
</dbReference>
<gene>
    <name evidence="1" type="ORF">EUGRSUZ_C03490</name>
</gene>
<protein>
    <submittedName>
        <fullName evidence="1">Uncharacterized protein</fullName>
    </submittedName>
</protein>